<feature type="domain" description="Guanylate cyclase" evidence="10">
    <location>
        <begin position="284"/>
        <end position="407"/>
    </location>
</feature>
<dbReference type="InterPro" id="IPR029787">
    <property type="entry name" value="Nucleotide_cyclase"/>
</dbReference>
<dbReference type="EMBL" id="KB307555">
    <property type="protein sequence ID" value="ELT98758.1"/>
    <property type="molecule type" value="Genomic_DNA"/>
</dbReference>
<keyword evidence="8" id="KW-0141">cGMP biosynthesis</keyword>
<dbReference type="Gene3D" id="6.10.250.780">
    <property type="match status" value="1"/>
</dbReference>
<gene>
    <name evidence="11" type="ORF">CAPTEDRAFT_122761</name>
</gene>
<name>R7TXW6_CAPTE</name>
<evidence type="ECO:0000256" key="6">
    <source>
        <dbReference type="ARBA" id="ARBA00023136"/>
    </source>
</evidence>
<dbReference type="GO" id="GO:0004383">
    <property type="term" value="F:guanylate cyclase activity"/>
    <property type="evidence" value="ECO:0007669"/>
    <property type="project" value="UniProtKB-EC"/>
</dbReference>
<dbReference type="EC" id="4.6.1.2" evidence="2"/>
<dbReference type="CDD" id="cd07302">
    <property type="entry name" value="CHD"/>
    <property type="match status" value="1"/>
</dbReference>
<keyword evidence="3" id="KW-0812">Transmembrane</keyword>
<dbReference type="InterPro" id="IPR001054">
    <property type="entry name" value="A/G_cyclase"/>
</dbReference>
<dbReference type="PROSITE" id="PS50011">
    <property type="entry name" value="PROTEIN_KINASE_DOM"/>
    <property type="match status" value="1"/>
</dbReference>
<dbReference type="InterPro" id="IPR050401">
    <property type="entry name" value="Cyclic_nucleotide_synthase"/>
</dbReference>
<feature type="domain" description="Protein kinase" evidence="9">
    <location>
        <begin position="1"/>
        <end position="215"/>
    </location>
</feature>
<evidence type="ECO:0000256" key="3">
    <source>
        <dbReference type="ARBA" id="ARBA00022692"/>
    </source>
</evidence>
<evidence type="ECO:0000256" key="7">
    <source>
        <dbReference type="ARBA" id="ARBA00023239"/>
    </source>
</evidence>
<dbReference type="FunFam" id="3.30.70.1230:FF:000030">
    <property type="entry name" value="Si:ch211-215j19.12"/>
    <property type="match status" value="1"/>
</dbReference>
<dbReference type="STRING" id="283909.R7TXW6"/>
<dbReference type="InterPro" id="IPR001245">
    <property type="entry name" value="Ser-Thr/Tyr_kinase_cat_dom"/>
</dbReference>
<comment type="subcellular location">
    <subcellularLocation>
        <location evidence="1">Membrane</location>
        <topology evidence="1">Single-pass membrane protein</topology>
    </subcellularLocation>
</comment>
<evidence type="ECO:0000256" key="1">
    <source>
        <dbReference type="ARBA" id="ARBA00004167"/>
    </source>
</evidence>
<evidence type="ECO:0000256" key="4">
    <source>
        <dbReference type="ARBA" id="ARBA00022741"/>
    </source>
</evidence>
<dbReference type="SMART" id="SM00044">
    <property type="entry name" value="CYCc"/>
    <property type="match status" value="1"/>
</dbReference>
<evidence type="ECO:0000256" key="5">
    <source>
        <dbReference type="ARBA" id="ARBA00022989"/>
    </source>
</evidence>
<keyword evidence="5" id="KW-1133">Transmembrane helix</keyword>
<dbReference type="SUPFAM" id="SSF55073">
    <property type="entry name" value="Nucleotide cyclase"/>
    <property type="match status" value="1"/>
</dbReference>
<dbReference type="GO" id="GO:0005524">
    <property type="term" value="F:ATP binding"/>
    <property type="evidence" value="ECO:0007669"/>
    <property type="project" value="InterPro"/>
</dbReference>
<dbReference type="OMA" id="NIAECIM"/>
<evidence type="ECO:0000256" key="8">
    <source>
        <dbReference type="ARBA" id="ARBA00023293"/>
    </source>
</evidence>
<dbReference type="GO" id="GO:0004016">
    <property type="term" value="F:adenylate cyclase activity"/>
    <property type="evidence" value="ECO:0007669"/>
    <property type="project" value="TreeGrafter"/>
</dbReference>
<reference evidence="12" key="3">
    <citation type="submission" date="2015-06" db="UniProtKB">
        <authorList>
            <consortium name="EnsemblMetazoa"/>
        </authorList>
    </citation>
    <scope>IDENTIFICATION</scope>
</reference>
<accession>R7TXW6</accession>
<keyword evidence="7" id="KW-0456">Lyase</keyword>
<keyword evidence="4" id="KW-0547">Nucleotide-binding</keyword>
<dbReference type="GO" id="GO:0005886">
    <property type="term" value="C:plasma membrane"/>
    <property type="evidence" value="ECO:0007669"/>
    <property type="project" value="TreeGrafter"/>
</dbReference>
<dbReference type="Gene3D" id="3.30.70.1230">
    <property type="entry name" value="Nucleotide cyclase"/>
    <property type="match status" value="1"/>
</dbReference>
<dbReference type="InterPro" id="IPR000719">
    <property type="entry name" value="Prot_kinase_dom"/>
</dbReference>
<dbReference type="PANTHER" id="PTHR11920:SF501">
    <property type="entry name" value="GUANYLATE CYCLASE 32E"/>
    <property type="match status" value="1"/>
</dbReference>
<protein>
    <recommendedName>
        <fullName evidence="2">guanylate cyclase</fullName>
        <ecNumber evidence="2">4.6.1.2</ecNumber>
    </recommendedName>
</protein>
<dbReference type="Gene3D" id="1.10.510.10">
    <property type="entry name" value="Transferase(Phosphotransferase) domain 1"/>
    <property type="match status" value="1"/>
</dbReference>
<dbReference type="GO" id="GO:0007168">
    <property type="term" value="P:receptor guanylyl cyclase signaling pathway"/>
    <property type="evidence" value="ECO:0007669"/>
    <property type="project" value="TreeGrafter"/>
</dbReference>
<evidence type="ECO:0000256" key="2">
    <source>
        <dbReference type="ARBA" id="ARBA00012202"/>
    </source>
</evidence>
<evidence type="ECO:0000313" key="13">
    <source>
        <dbReference type="Proteomes" id="UP000014760"/>
    </source>
</evidence>
<dbReference type="OrthoDB" id="10265730at2759"/>
<keyword evidence="6" id="KW-0472">Membrane</keyword>
<dbReference type="Pfam" id="PF00211">
    <property type="entry name" value="Guanylate_cyc"/>
    <property type="match status" value="1"/>
</dbReference>
<evidence type="ECO:0000259" key="10">
    <source>
        <dbReference type="PROSITE" id="PS50125"/>
    </source>
</evidence>
<dbReference type="InterPro" id="IPR011009">
    <property type="entry name" value="Kinase-like_dom_sf"/>
</dbReference>
<dbReference type="HOGENOM" id="CLU_001072_11_2_1"/>
<evidence type="ECO:0000313" key="11">
    <source>
        <dbReference type="EMBL" id="ELT98758.1"/>
    </source>
</evidence>
<dbReference type="SUPFAM" id="SSF56112">
    <property type="entry name" value="Protein kinase-like (PK-like)"/>
    <property type="match status" value="1"/>
</dbReference>
<dbReference type="Pfam" id="PF07714">
    <property type="entry name" value="PK_Tyr_Ser-Thr"/>
    <property type="match status" value="1"/>
</dbReference>
<dbReference type="GO" id="GO:0035556">
    <property type="term" value="P:intracellular signal transduction"/>
    <property type="evidence" value="ECO:0007669"/>
    <property type="project" value="InterPro"/>
</dbReference>
<evidence type="ECO:0000313" key="12">
    <source>
        <dbReference type="EnsemblMetazoa" id="CapteP122761"/>
    </source>
</evidence>
<dbReference type="GO" id="GO:0001653">
    <property type="term" value="F:peptide receptor activity"/>
    <property type="evidence" value="ECO:0007669"/>
    <property type="project" value="TreeGrafter"/>
</dbReference>
<sequence>MKQLQHDNLNDFIGVCVESFSVAYAVYAFCPRGSLKDIIANSDFVLDFTFKSSLTRDLISGMEFIHTSSLSYHGNLTSYHCYVDKHWVLKISCYDAGMFNETPVDVNDLWRAPEWLRSATHEFDASAWKRIDIFSSGIILHELVYDTTPYFADEDQFPDILQRIRSGKLHHPELPLDKGVPENVRNIVALCLAGNPEQRPSFSEVRFRLRATGWITKAGIVDSMVLMLEKYTSNLESTIQDRTHNLLQEKKRSEEILYGILPRTIACQLLQGQAVEPEIYSEVTILFSDLLGFSDLCTTSHPIEIVNVLNDLYVMCDNVIQRHSVYKVETVGDSYMLVSGLPDRDLNHGKHIADVAIALMQLRRSLNPCVALRIGINTGPCAAGVVGTTMPRYCLFGDTVNLASRMQSNSLANRIQLSKKARIGLEIFPGYDCEYRGEIEIKGKGLLKTYWLLGYTAPT</sequence>
<proteinExistence type="predicted"/>
<reference evidence="13" key="1">
    <citation type="submission" date="2012-12" db="EMBL/GenBank/DDBJ databases">
        <authorList>
            <person name="Hellsten U."/>
            <person name="Grimwood J."/>
            <person name="Chapman J.A."/>
            <person name="Shapiro H."/>
            <person name="Aerts A."/>
            <person name="Otillar R.P."/>
            <person name="Terry A.Y."/>
            <person name="Boore J.L."/>
            <person name="Simakov O."/>
            <person name="Marletaz F."/>
            <person name="Cho S.-J."/>
            <person name="Edsinger-Gonzales E."/>
            <person name="Havlak P."/>
            <person name="Kuo D.-H."/>
            <person name="Larsson T."/>
            <person name="Lv J."/>
            <person name="Arendt D."/>
            <person name="Savage R."/>
            <person name="Osoegawa K."/>
            <person name="de Jong P."/>
            <person name="Lindberg D.R."/>
            <person name="Seaver E.C."/>
            <person name="Weisblat D.A."/>
            <person name="Putnam N.H."/>
            <person name="Grigoriev I.V."/>
            <person name="Rokhsar D.S."/>
        </authorList>
    </citation>
    <scope>NUCLEOTIDE SEQUENCE</scope>
    <source>
        <strain evidence="13">I ESC-2004</strain>
    </source>
</reference>
<dbReference type="AlphaFoldDB" id="R7TXW6"/>
<dbReference type="EMBL" id="AMQN01010318">
    <property type="status" value="NOT_ANNOTATED_CDS"/>
    <property type="molecule type" value="Genomic_DNA"/>
</dbReference>
<dbReference type="EnsemblMetazoa" id="CapteT122761">
    <property type="protein sequence ID" value="CapteP122761"/>
    <property type="gene ID" value="CapteG122761"/>
</dbReference>
<dbReference type="PROSITE" id="PS50125">
    <property type="entry name" value="GUANYLATE_CYCLASE_2"/>
    <property type="match status" value="1"/>
</dbReference>
<evidence type="ECO:0000259" key="9">
    <source>
        <dbReference type="PROSITE" id="PS50011"/>
    </source>
</evidence>
<reference evidence="11 13" key="2">
    <citation type="journal article" date="2013" name="Nature">
        <title>Insights into bilaterian evolution from three spiralian genomes.</title>
        <authorList>
            <person name="Simakov O."/>
            <person name="Marletaz F."/>
            <person name="Cho S.J."/>
            <person name="Edsinger-Gonzales E."/>
            <person name="Havlak P."/>
            <person name="Hellsten U."/>
            <person name="Kuo D.H."/>
            <person name="Larsson T."/>
            <person name="Lv J."/>
            <person name="Arendt D."/>
            <person name="Savage R."/>
            <person name="Osoegawa K."/>
            <person name="de Jong P."/>
            <person name="Grimwood J."/>
            <person name="Chapman J.A."/>
            <person name="Shapiro H."/>
            <person name="Aerts A."/>
            <person name="Otillar R.P."/>
            <person name="Terry A.Y."/>
            <person name="Boore J.L."/>
            <person name="Grigoriev I.V."/>
            <person name="Lindberg D.R."/>
            <person name="Seaver E.C."/>
            <person name="Weisblat D.A."/>
            <person name="Putnam N.H."/>
            <person name="Rokhsar D.S."/>
        </authorList>
    </citation>
    <scope>NUCLEOTIDE SEQUENCE</scope>
    <source>
        <strain evidence="11 13">I ESC-2004</strain>
    </source>
</reference>
<dbReference type="PANTHER" id="PTHR11920">
    <property type="entry name" value="GUANYLYL CYCLASE"/>
    <property type="match status" value="1"/>
</dbReference>
<keyword evidence="13" id="KW-1185">Reference proteome</keyword>
<organism evidence="11">
    <name type="scientific">Capitella teleta</name>
    <name type="common">Polychaete worm</name>
    <dbReference type="NCBI Taxonomy" id="283909"/>
    <lineage>
        <taxon>Eukaryota</taxon>
        <taxon>Metazoa</taxon>
        <taxon>Spiralia</taxon>
        <taxon>Lophotrochozoa</taxon>
        <taxon>Annelida</taxon>
        <taxon>Polychaeta</taxon>
        <taxon>Sedentaria</taxon>
        <taxon>Scolecida</taxon>
        <taxon>Capitellidae</taxon>
        <taxon>Capitella</taxon>
    </lineage>
</organism>
<dbReference type="GO" id="GO:0004672">
    <property type="term" value="F:protein kinase activity"/>
    <property type="evidence" value="ECO:0007669"/>
    <property type="project" value="InterPro"/>
</dbReference>
<dbReference type="Proteomes" id="UP000014760">
    <property type="component" value="Unassembled WGS sequence"/>
</dbReference>